<gene>
    <name evidence="16" type="ORF">NAEGRDRAFT_68781</name>
</gene>
<keyword evidence="17" id="KW-1185">Reference proteome</keyword>
<dbReference type="RefSeq" id="XP_002676147.1">
    <property type="nucleotide sequence ID" value="XM_002676101.1"/>
</dbReference>
<evidence type="ECO:0000259" key="15">
    <source>
        <dbReference type="PROSITE" id="PS50067"/>
    </source>
</evidence>
<evidence type="ECO:0000256" key="1">
    <source>
        <dbReference type="ARBA" id="ARBA00004245"/>
    </source>
</evidence>
<evidence type="ECO:0000256" key="3">
    <source>
        <dbReference type="ARBA" id="ARBA00022701"/>
    </source>
</evidence>
<dbReference type="InterPro" id="IPR036961">
    <property type="entry name" value="Kinesin_motor_dom_sf"/>
</dbReference>
<dbReference type="eggNOG" id="KOG0240">
    <property type="taxonomic scope" value="Eukaryota"/>
</dbReference>
<keyword evidence="8" id="KW-0206">Cytoskeleton</keyword>
<keyword evidence="4 10" id="KW-0547">Nucleotide-binding</keyword>
<evidence type="ECO:0000256" key="8">
    <source>
        <dbReference type="ARBA" id="ARBA00023212"/>
    </source>
</evidence>
<dbReference type="InterPro" id="IPR027640">
    <property type="entry name" value="Kinesin-like_fam"/>
</dbReference>
<feature type="coiled-coil region" evidence="12">
    <location>
        <begin position="354"/>
        <end position="472"/>
    </location>
</feature>
<dbReference type="FunFam" id="3.40.850.10:FF:000019">
    <property type="entry name" value="Kinesin-like protein KIN-5D"/>
    <property type="match status" value="1"/>
</dbReference>
<dbReference type="PANTHER" id="PTHR47968:SF75">
    <property type="entry name" value="CENTROMERE-ASSOCIATED PROTEIN E"/>
    <property type="match status" value="1"/>
</dbReference>
<evidence type="ECO:0000256" key="12">
    <source>
        <dbReference type="SAM" id="Coils"/>
    </source>
</evidence>
<dbReference type="InterPro" id="IPR019821">
    <property type="entry name" value="Kinesin_motor_CS"/>
</dbReference>
<organism evidence="17">
    <name type="scientific">Naegleria gruberi</name>
    <name type="common">Amoeba</name>
    <dbReference type="NCBI Taxonomy" id="5762"/>
    <lineage>
        <taxon>Eukaryota</taxon>
        <taxon>Discoba</taxon>
        <taxon>Heterolobosea</taxon>
        <taxon>Tetramitia</taxon>
        <taxon>Eutetramitia</taxon>
        <taxon>Vahlkampfiidae</taxon>
        <taxon>Naegleria</taxon>
    </lineage>
</organism>
<dbReference type="InterPro" id="IPR011993">
    <property type="entry name" value="PH-like_dom_sf"/>
</dbReference>
<feature type="binding site" evidence="10">
    <location>
        <begin position="98"/>
        <end position="105"/>
    </location>
    <ligand>
        <name>ATP</name>
        <dbReference type="ChEBI" id="CHEBI:30616"/>
    </ligand>
</feature>
<feature type="domain" description="PH" evidence="14">
    <location>
        <begin position="665"/>
        <end position="763"/>
    </location>
</feature>
<sequence length="770" mass="87193">MYHHSSSSSSLTSSQSFTRSRVQVVCRFRPTLEMEAGGRHCMEINDHETVTLPSKGITFTFDEVFGITASQSSVFESVGKPLIEDIIKGYNCTIFAYGQTSSGKTYTMMNLPKKNKLDERGIAPRMVCGLFEAIDQSPDHVEFTVKVSFFEVYMEKLYDLFEPSKQNLNVKEDTNEKNFYVEDLSELYVSSEEEVLRLMKIGNKNKKISSTKMNRDSSRSHTIFSITVTQHDTRKGQKIVSKLYIVDLAGSEKVSKTEATGLRLEEAKTINKSLATLAKVINALTEKNSTHVPYRESKLTKLLQDALGGNARTTLMVNCSPSTINEEETISSLRFGHSAKNIKNKPKVNLETSDSEYRKQLAVAKQEINDLRAQNLSLESELSAFKASKNNNEKLSYANSLLLKQVQQKDKLIQDKENEIQRLRLEVEILKGRENQLNITMGEKTSSLISELVEYKRQCTELQNNNEHLKLKLSTQVASNENTEDELLQDHGQYSSAVTTVIDELMKIKKDRSEIKGIVETASNEIRDYMDQLITNPTSTEQPKQSQAADTVSSSESLSNISEKDVSELEMNFTTQELKDYVQMLENQSKMIKDELDVFLTNNKEVKFEEGSILNQLSQNQTVKGIGQKTGGKLVVPIKGGFKKHQQNLNDSLDEEEEEDSLTNEMIKCGNVLVMTRSEKASKDVWKKRWIVLGSMDPHLKVYKTIKSINPEEIKFTAKSNVKKSDTELSFTITQTSRGDLVMKTQTETEQLEWILVCEEVIHSLIETTK</sequence>
<evidence type="ECO:0000256" key="9">
    <source>
        <dbReference type="ARBA" id="ARBA00034704"/>
    </source>
</evidence>
<dbReference type="Gene3D" id="3.40.850.10">
    <property type="entry name" value="Kinesin motor domain"/>
    <property type="match status" value="1"/>
</dbReference>
<dbReference type="PROSITE" id="PS50067">
    <property type="entry name" value="KINESIN_MOTOR_2"/>
    <property type="match status" value="1"/>
</dbReference>
<protein>
    <recommendedName>
        <fullName evidence="11">Kinesin-like protein</fullName>
    </recommendedName>
</protein>
<feature type="domain" description="Kinesin motor" evidence="15">
    <location>
        <begin position="21"/>
        <end position="342"/>
    </location>
</feature>
<dbReference type="GO" id="GO:0005874">
    <property type="term" value="C:microtubule"/>
    <property type="evidence" value="ECO:0007669"/>
    <property type="project" value="UniProtKB-KW"/>
</dbReference>
<evidence type="ECO:0000256" key="11">
    <source>
        <dbReference type="RuleBase" id="RU000394"/>
    </source>
</evidence>
<evidence type="ECO:0000313" key="16">
    <source>
        <dbReference type="EMBL" id="EFC43403.1"/>
    </source>
</evidence>
<dbReference type="KEGG" id="ngr:NAEGRDRAFT_68781"/>
<evidence type="ECO:0000256" key="10">
    <source>
        <dbReference type="PROSITE-ProRule" id="PRU00283"/>
    </source>
</evidence>
<dbReference type="PANTHER" id="PTHR47968">
    <property type="entry name" value="CENTROMERE PROTEIN E"/>
    <property type="match status" value="1"/>
</dbReference>
<evidence type="ECO:0000256" key="6">
    <source>
        <dbReference type="ARBA" id="ARBA00023054"/>
    </source>
</evidence>
<dbReference type="InterPro" id="IPR001849">
    <property type="entry name" value="PH_domain"/>
</dbReference>
<comment type="subcellular location">
    <subcellularLocation>
        <location evidence="1">Cytoplasm</location>
        <location evidence="1">Cytoskeleton</location>
    </subcellularLocation>
</comment>
<keyword evidence="6 12" id="KW-0175">Coiled coil</keyword>
<dbReference type="Proteomes" id="UP000006671">
    <property type="component" value="Unassembled WGS sequence"/>
</dbReference>
<keyword evidence="5 10" id="KW-0067">ATP-binding</keyword>
<dbReference type="SMART" id="SM00129">
    <property type="entry name" value="KISc"/>
    <property type="match status" value="1"/>
</dbReference>
<accession>D2VIS7</accession>
<feature type="region of interest" description="Disordered" evidence="13">
    <location>
        <begin position="536"/>
        <end position="563"/>
    </location>
</feature>
<dbReference type="GO" id="GO:0007010">
    <property type="term" value="P:cytoskeleton organization"/>
    <property type="evidence" value="ECO:0007669"/>
    <property type="project" value="UniProtKB-ARBA"/>
</dbReference>
<reference evidence="16 17" key="1">
    <citation type="journal article" date="2010" name="Cell">
        <title>The genome of Naegleria gruberi illuminates early eukaryotic versatility.</title>
        <authorList>
            <person name="Fritz-Laylin L.K."/>
            <person name="Prochnik S.E."/>
            <person name="Ginger M.L."/>
            <person name="Dacks J.B."/>
            <person name="Carpenter M.L."/>
            <person name="Field M.C."/>
            <person name="Kuo A."/>
            <person name="Paredez A."/>
            <person name="Chapman J."/>
            <person name="Pham J."/>
            <person name="Shu S."/>
            <person name="Neupane R."/>
            <person name="Cipriano M."/>
            <person name="Mancuso J."/>
            <person name="Tu H."/>
            <person name="Salamov A."/>
            <person name="Lindquist E."/>
            <person name="Shapiro H."/>
            <person name="Lucas S."/>
            <person name="Grigoriev I.V."/>
            <person name="Cande W.Z."/>
            <person name="Fulton C."/>
            <person name="Rokhsar D.S."/>
            <person name="Dawson S.C."/>
        </authorList>
    </citation>
    <scope>NUCLEOTIDE SEQUENCE [LARGE SCALE GENOMIC DNA]</scope>
    <source>
        <strain evidence="16 17">NEG-M</strain>
    </source>
</reference>
<dbReference type="STRING" id="5762.D2VIS7"/>
<dbReference type="GO" id="GO:0003777">
    <property type="term" value="F:microtubule motor activity"/>
    <property type="evidence" value="ECO:0007669"/>
    <property type="project" value="InterPro"/>
</dbReference>
<keyword evidence="2" id="KW-0963">Cytoplasm</keyword>
<dbReference type="InterPro" id="IPR001752">
    <property type="entry name" value="Kinesin_motor_dom"/>
</dbReference>
<evidence type="ECO:0000256" key="5">
    <source>
        <dbReference type="ARBA" id="ARBA00022840"/>
    </source>
</evidence>
<dbReference type="GO" id="GO:0008017">
    <property type="term" value="F:microtubule binding"/>
    <property type="evidence" value="ECO:0007669"/>
    <property type="project" value="InterPro"/>
</dbReference>
<dbReference type="GO" id="GO:0007018">
    <property type="term" value="P:microtubule-based movement"/>
    <property type="evidence" value="ECO:0007669"/>
    <property type="project" value="InterPro"/>
</dbReference>
<dbReference type="GO" id="GO:0005524">
    <property type="term" value="F:ATP binding"/>
    <property type="evidence" value="ECO:0007669"/>
    <property type="project" value="UniProtKB-UniRule"/>
</dbReference>
<keyword evidence="7 10" id="KW-0505">Motor protein</keyword>
<dbReference type="GeneID" id="8852191"/>
<evidence type="ECO:0000256" key="7">
    <source>
        <dbReference type="ARBA" id="ARBA00023175"/>
    </source>
</evidence>
<dbReference type="PRINTS" id="PR00380">
    <property type="entry name" value="KINESINHEAVY"/>
</dbReference>
<dbReference type="PROSITE" id="PS00411">
    <property type="entry name" value="KINESIN_MOTOR_1"/>
    <property type="match status" value="1"/>
</dbReference>
<dbReference type="AlphaFoldDB" id="D2VIS7"/>
<evidence type="ECO:0000256" key="4">
    <source>
        <dbReference type="ARBA" id="ARBA00022741"/>
    </source>
</evidence>
<dbReference type="InterPro" id="IPR027417">
    <property type="entry name" value="P-loop_NTPase"/>
</dbReference>
<dbReference type="PROSITE" id="PS50003">
    <property type="entry name" value="PH_DOMAIN"/>
    <property type="match status" value="1"/>
</dbReference>
<dbReference type="SUPFAM" id="SSF52540">
    <property type="entry name" value="P-loop containing nucleoside triphosphate hydrolases"/>
    <property type="match status" value="1"/>
</dbReference>
<proteinExistence type="inferred from homology"/>
<dbReference type="SMART" id="SM00233">
    <property type="entry name" value="PH"/>
    <property type="match status" value="1"/>
</dbReference>
<feature type="compositionally biased region" description="Polar residues" evidence="13">
    <location>
        <begin position="536"/>
        <end position="552"/>
    </location>
</feature>
<dbReference type="SUPFAM" id="SSF50729">
    <property type="entry name" value="PH domain-like"/>
    <property type="match status" value="1"/>
</dbReference>
<evidence type="ECO:0000313" key="17">
    <source>
        <dbReference type="Proteomes" id="UP000006671"/>
    </source>
</evidence>
<dbReference type="Gene3D" id="2.30.29.30">
    <property type="entry name" value="Pleckstrin-homology domain (PH domain)/Phosphotyrosine-binding domain (PTB)"/>
    <property type="match status" value="1"/>
</dbReference>
<dbReference type="VEuPathDB" id="AmoebaDB:NAEGRDRAFT_68781"/>
<keyword evidence="3 11" id="KW-0493">Microtubule</keyword>
<name>D2VIS7_NAEGR</name>
<dbReference type="InParanoid" id="D2VIS7"/>
<evidence type="ECO:0000256" key="2">
    <source>
        <dbReference type="ARBA" id="ARBA00022490"/>
    </source>
</evidence>
<dbReference type="OrthoDB" id="3176171at2759"/>
<dbReference type="Pfam" id="PF00225">
    <property type="entry name" value="Kinesin"/>
    <property type="match status" value="1"/>
</dbReference>
<comment type="similarity">
    <text evidence="9">Belongs to the TRAFAC class myosin-kinesin ATPase superfamily. Kinesin family. KIN-5/BimC subfamily.</text>
</comment>
<dbReference type="EMBL" id="GG738874">
    <property type="protein sequence ID" value="EFC43403.1"/>
    <property type="molecule type" value="Genomic_DNA"/>
</dbReference>
<evidence type="ECO:0000256" key="13">
    <source>
        <dbReference type="SAM" id="MobiDB-lite"/>
    </source>
</evidence>
<evidence type="ECO:0000259" key="14">
    <source>
        <dbReference type="PROSITE" id="PS50003"/>
    </source>
</evidence>